<reference evidence="1 2" key="1">
    <citation type="submission" date="2020-08" db="EMBL/GenBank/DDBJ databases">
        <title>Genomic Encyclopedia of Type Strains, Phase IV (KMG-IV): sequencing the most valuable type-strain genomes for metagenomic binning, comparative biology and taxonomic classification.</title>
        <authorList>
            <person name="Goeker M."/>
        </authorList>
    </citation>
    <scope>NUCLEOTIDE SEQUENCE [LARGE SCALE GENOMIC DNA]</scope>
    <source>
        <strain evidence="1 2">DSM 29007</strain>
    </source>
</reference>
<keyword evidence="2" id="KW-1185">Reference proteome</keyword>
<name>A0A841GWS2_9BACT</name>
<proteinExistence type="predicted"/>
<protein>
    <submittedName>
        <fullName evidence="1">Uncharacterized protein</fullName>
    </submittedName>
</protein>
<evidence type="ECO:0000313" key="1">
    <source>
        <dbReference type="EMBL" id="MBB6070263.1"/>
    </source>
</evidence>
<organism evidence="1 2">
    <name type="scientific">Longimicrobium terrae</name>
    <dbReference type="NCBI Taxonomy" id="1639882"/>
    <lineage>
        <taxon>Bacteria</taxon>
        <taxon>Pseudomonadati</taxon>
        <taxon>Gemmatimonadota</taxon>
        <taxon>Longimicrobiia</taxon>
        <taxon>Longimicrobiales</taxon>
        <taxon>Longimicrobiaceae</taxon>
        <taxon>Longimicrobium</taxon>
    </lineage>
</organism>
<dbReference type="RefSeq" id="WP_170035659.1">
    <property type="nucleotide sequence ID" value="NZ_JABDTL010000001.1"/>
</dbReference>
<evidence type="ECO:0000313" key="2">
    <source>
        <dbReference type="Proteomes" id="UP000582837"/>
    </source>
</evidence>
<accession>A0A841GWS2</accession>
<gene>
    <name evidence="1" type="ORF">HNQ61_001882</name>
</gene>
<sequence>MHDDLTAPASPLTAARATSPVGAVARLLGLPEPGLGFSVPPRHRGGIEARSGLDFQDQDALGQVGRLLRQDGRRALSVRLEGAGDTDVLAPRGSGGLVEEYRQVKGRREGLARWTLAELGTERVWSEFIRTAVGFAEHAEADRSLLLVFVTDGELDRDLQALRDAPAVFRSGSADSPPRREVIRGGLLMHCALGLLSPTEGARILSSGGRDGIRRVCEETARVLDRAWPRQEPTRRLTADWPAEAVDTFSRLAPQLDGEGGALLSGALEKAARHLDFLLESLRFESRVGRSGAGAPGDEEVPPEQAEVVLLLIEVGRLDAASARETVRKLRTAVADRSLLGATLDEGALRRIVDLPPPLQLDPFPTPVVAPVPRVESGLAILHALHTGRGAWIYGAPRVGKTEAVRAALELGQLRERTVWLRLSGDGSDLDRIWLHLAFWIGERTGNRELYRALRKGGVQAIEVRGQIARAGGEQQAILVADGLNVVLETGHGALLATLEQARLGGVRVVAVAEDRPAGTGTGFTASAEPVAIEGFTLAEALEFWRALGTFPADDAATLAAMQIVHRTAGHPEILRMIARELPKSPSAAELDAVRDALPAGEGASLLRELARKLFRANPGDDFQRGLIPRVAVVTHEVTEAQAKAIAALHPPLRWSAFGWLDLSTTLLEEVRRGRYRLPSIYQAVARLEVAGDDALTRAVHRACADTVLERFSRERTIEWPDLYEATLDYVFALDWKQAALNALWLASSAPPIPAAQERLQLALLVFRGPAATTCGLEPDLHVAVLGASVMAERAMGDLDGVRDALAAMRRVAEGASGDAGYRARAAAALFTGVHAFLAGDHAAAFAAVDPAWREAAEQGDALQLRLLGDIRISAAFFGAAGAGAVLEQIEAIERAGEAVTSLADLALNESTPGLIPVLYSRVSRAVHDGTRPELIEAYTGYLAAFRARCIPEGVAAVAPSLCALLYDAGRKDDALALAGQVTRELAGTPKEGEGILLLADFHRLQEEWGAAVEAYGRTIPLLRAADSPWLRAAHTGAALALHHQGDQRLAGCHAFAAYRLLAAEEDASPRGLYEALGRAAVLSYRAARYRLAAACLPRLLRHAADAGDAKRKRLVLMLARQIAESIGAPEPHFGAAPKAFPTPDADLPPPPAATALGVYFFEQELDAVGLLGEPEDVSNLAHHFVFHTLAAVGLTRQAVRAGKKAVDEWLRSGDWAGAMMSFDHLRHVEDLAGDVEGALARVWEVLPPATALAEDEGKEQSYAEQVVLDYWTPAPLSRLAGRAREEAERLLDAFVTRFNALTPQSRKEWAAEAEIARARIALATGDRRSADHALIAASESADGTRIAERVRVHAVKLRAFGNGAGYALDVLEALQLQAEYAELLAAAGEMAEKDRGELGHRLQSFWTVTVNSSDPPFDSLAELFSRDGEPAPGFRGAAANLLAALDLIGAPRNVGADLAGRLLDRGGAELDDAQMEAVLRAYVAAGLERAVAAGLMGNARLAREEFKSMSEKLRTRRSAFEPAMRRLFPPDVIDRLLRFGDSAGPPLA</sequence>
<dbReference type="EMBL" id="JACHIA010000004">
    <property type="protein sequence ID" value="MBB6070263.1"/>
    <property type="molecule type" value="Genomic_DNA"/>
</dbReference>
<comment type="caution">
    <text evidence="1">The sequence shown here is derived from an EMBL/GenBank/DDBJ whole genome shotgun (WGS) entry which is preliminary data.</text>
</comment>
<dbReference type="Proteomes" id="UP000582837">
    <property type="component" value="Unassembled WGS sequence"/>
</dbReference>